<feature type="binding site" evidence="13">
    <location>
        <position position="126"/>
    </location>
    <ligand>
        <name>Mg(2+)</name>
        <dbReference type="ChEBI" id="CHEBI:18420"/>
    </ligand>
</feature>
<dbReference type="InterPro" id="IPR037143">
    <property type="entry name" value="4-PPantetheinyl_Trfase_dom_sf"/>
</dbReference>
<feature type="binding site" evidence="12">
    <location>
        <begin position="102"/>
        <end position="103"/>
    </location>
    <ligand>
        <name>CoA</name>
        <dbReference type="ChEBI" id="CHEBI:57287"/>
    </ligand>
</feature>
<comment type="caution">
    <text evidence="16">The sequence shown here is derived from an EMBL/GenBank/DDBJ whole genome shotgun (WGS) entry which is preliminary data.</text>
</comment>
<keyword evidence="13" id="KW-0460">Magnesium</keyword>
<reference evidence="16 18" key="2">
    <citation type="submission" date="2020-07" db="EMBL/GenBank/DDBJ databases">
        <title>Identification of Halomonas strains.</title>
        <authorList>
            <person name="Xiao Z."/>
            <person name="Shen J."/>
        </authorList>
    </citation>
    <scope>NUCLEOTIDE SEQUENCE [LARGE SCALE GENOMIC DNA]</scope>
    <source>
        <strain evidence="16 18">DSM 17331</strain>
    </source>
</reference>
<evidence type="ECO:0000256" key="9">
    <source>
        <dbReference type="ARBA" id="ARBA00031996"/>
    </source>
</evidence>
<name>A0A7V9W1G8_9GAMM</name>
<dbReference type="GO" id="GO:0005886">
    <property type="term" value="C:plasma membrane"/>
    <property type="evidence" value="ECO:0007669"/>
    <property type="project" value="TreeGrafter"/>
</dbReference>
<dbReference type="GO" id="GO:0009366">
    <property type="term" value="C:enterobactin synthetase complex"/>
    <property type="evidence" value="ECO:0007669"/>
    <property type="project" value="InterPro"/>
</dbReference>
<evidence type="ECO:0000259" key="15">
    <source>
        <dbReference type="Pfam" id="PF17837"/>
    </source>
</evidence>
<comment type="pathway">
    <text evidence="2">Siderophore biosynthesis; enterobactin biosynthesis.</text>
</comment>
<evidence type="ECO:0000256" key="8">
    <source>
        <dbReference type="ARBA" id="ARBA00029894"/>
    </source>
</evidence>
<dbReference type="PRINTS" id="PR01399">
    <property type="entry name" value="ENTSNTHTASED"/>
</dbReference>
<dbReference type="PANTHER" id="PTHR38096">
    <property type="entry name" value="ENTEROBACTIN SYNTHASE COMPONENT D"/>
    <property type="match status" value="1"/>
</dbReference>
<keyword evidence="6 16" id="KW-0808">Transferase</keyword>
<evidence type="ECO:0000313" key="16">
    <source>
        <dbReference type="EMBL" id="MBA2779285.1"/>
    </source>
</evidence>
<evidence type="ECO:0000256" key="12">
    <source>
        <dbReference type="PIRSR" id="PIRSR603542-1"/>
    </source>
</evidence>
<feature type="binding site" evidence="12">
    <location>
        <position position="170"/>
    </location>
    <ligand>
        <name>CoA</name>
        <dbReference type="ChEBI" id="CHEBI:57287"/>
    </ligand>
</feature>
<evidence type="ECO:0000256" key="7">
    <source>
        <dbReference type="ARBA" id="ARBA00023191"/>
    </source>
</evidence>
<dbReference type="GO" id="GO:0008897">
    <property type="term" value="F:holo-[acyl-carrier-protein] synthase activity"/>
    <property type="evidence" value="ECO:0007669"/>
    <property type="project" value="InterPro"/>
</dbReference>
<protein>
    <recommendedName>
        <fullName evidence="5">Enterobactin synthase component D</fullName>
    </recommendedName>
    <alternativeName>
        <fullName evidence="8">4'-phosphopantetheinyl transferase EntD</fullName>
    </alternativeName>
    <alternativeName>
        <fullName evidence="9">Enterochelin synthase D</fullName>
    </alternativeName>
</protein>
<comment type="similarity">
    <text evidence="3">Belongs to the P-Pant transferase superfamily. EntD family.</text>
</comment>
<dbReference type="Gene3D" id="3.90.470.20">
    <property type="entry name" value="4'-phosphopantetheinyl transferase domain"/>
    <property type="match status" value="1"/>
</dbReference>
<evidence type="ECO:0000256" key="1">
    <source>
        <dbReference type="ARBA" id="ARBA00003937"/>
    </source>
</evidence>
<feature type="binding site" evidence="12">
    <location>
        <position position="124"/>
    </location>
    <ligand>
        <name>CoA</name>
        <dbReference type="ChEBI" id="CHEBI:57287"/>
    </ligand>
</feature>
<dbReference type="Pfam" id="PF01648">
    <property type="entry name" value="ACPS"/>
    <property type="match status" value="1"/>
</dbReference>
<comment type="cofactor">
    <cofactor evidence="13">
        <name>Mg(2+)</name>
        <dbReference type="ChEBI" id="CHEBI:18420"/>
    </cofactor>
</comment>
<feature type="binding site" evidence="12">
    <location>
        <position position="174"/>
    </location>
    <ligand>
        <name>CoA</name>
        <dbReference type="ChEBI" id="CHEBI:57287"/>
    </ligand>
</feature>
<gene>
    <name evidence="16" type="ORF">H1D44_10260</name>
    <name evidence="17" type="ORF">HOP48_05075</name>
</gene>
<dbReference type="EMBL" id="JACEFT010000010">
    <property type="protein sequence ID" value="MBA2779285.1"/>
    <property type="molecule type" value="Genomic_DNA"/>
</dbReference>
<comment type="subunit">
    <text evidence="4">EntB, EntD, EntE, and EntF form a multienzyme complex called enterobactin synthase.</text>
</comment>
<dbReference type="EMBL" id="JABFUB010000002">
    <property type="protein sequence ID" value="MCG6660925.1"/>
    <property type="molecule type" value="Genomic_DNA"/>
</dbReference>
<keyword evidence="19" id="KW-1185">Reference proteome</keyword>
<keyword evidence="13" id="KW-0479">Metal-binding</keyword>
<comment type="function">
    <text evidence="1">Involved in the biosynthesis of the siderophore enterobactin (enterochelin), which is a macrocyclic trimeric lactone of N-(2,3-dihydroxybenzoyl)-serine. The serine trilactone serves as a scaffolding for the three catechol functionalities that provide hexadentate coordination for the tightly ligated iron(2+) atoms. Plays an essential role in the assembly of the enterobactin by catalyzing the transfer of the 4'-phosphopantetheine (Ppant) moiety from coenzyme A to the apo-domains of both EntB (ArCP domain) and EntF (PCP domain) to yield their holo-forms which make them competent for the activation of 2,3-dihydroxybenzoate (DHB) and L-serine, respectively.</text>
</comment>
<sequence length="245" mass="26949">MDASPVFLGPYTSTWPWKLPLPGARLVTASFDPARLDDTPGQHDIALPPRLSDAVLKRRAEYVAGRLCARRGLWLLDGRKSAPGMNEDRSPRWPVDCVGAITHSHGWAAALVAHRQAYAGIGLDAERLLAEEQAERLARRVLTPEEIARLEALSPANLALIVSATFSLKESLFKALYPLVGRMFHFQAAELTAWEGLGPVRLRLREDLGSGWTIGREVFGMVCLHEGRLLSLVALPANLLHEKPS</sequence>
<reference evidence="17 19" key="1">
    <citation type="submission" date="2020-05" db="EMBL/GenBank/DDBJ databases">
        <title>Comparative genomic analysis of denitrifying bacteria from Halomonas genus.</title>
        <authorList>
            <person name="Wang L."/>
            <person name="Shao Z."/>
        </authorList>
    </citation>
    <scope>NUCLEOTIDE SEQUENCE [LARGE SCALE GENOMIC DNA]</scope>
    <source>
        <strain evidence="17 19">DSM 17331</strain>
    </source>
</reference>
<evidence type="ECO:0000256" key="11">
    <source>
        <dbReference type="ARBA" id="ARBA00049191"/>
    </source>
</evidence>
<evidence type="ECO:0000256" key="10">
    <source>
        <dbReference type="ARBA" id="ARBA00049176"/>
    </source>
</evidence>
<dbReference type="RefSeq" id="WP_181514757.1">
    <property type="nucleotide sequence ID" value="NZ_JABFUB010000002.1"/>
</dbReference>
<evidence type="ECO:0000256" key="4">
    <source>
        <dbReference type="ARBA" id="ARBA00011503"/>
    </source>
</evidence>
<evidence type="ECO:0000313" key="18">
    <source>
        <dbReference type="Proteomes" id="UP000518091"/>
    </source>
</evidence>
<dbReference type="Pfam" id="PF17837">
    <property type="entry name" value="4PPT_N"/>
    <property type="match status" value="1"/>
</dbReference>
<dbReference type="AlphaFoldDB" id="A0A7V9W1G8"/>
<feature type="binding site" evidence="13">
    <location>
        <position position="125"/>
    </location>
    <ligand>
        <name>Mg(2+)</name>
        <dbReference type="ChEBI" id="CHEBI:18420"/>
    </ligand>
</feature>
<feature type="binding site" evidence="12">
    <location>
        <position position="58"/>
    </location>
    <ligand>
        <name>CoA</name>
        <dbReference type="ChEBI" id="CHEBI:57287"/>
    </ligand>
</feature>
<evidence type="ECO:0000256" key="5">
    <source>
        <dbReference type="ARBA" id="ARBA00019087"/>
    </source>
</evidence>
<organism evidence="16 18">
    <name type="scientific">Billgrantia kenyensis</name>
    <dbReference type="NCBI Taxonomy" id="321266"/>
    <lineage>
        <taxon>Bacteria</taxon>
        <taxon>Pseudomonadati</taxon>
        <taxon>Pseudomonadota</taxon>
        <taxon>Gammaproteobacteria</taxon>
        <taxon>Oceanospirillales</taxon>
        <taxon>Halomonadaceae</taxon>
        <taxon>Billgrantia</taxon>
    </lineage>
</organism>
<dbReference type="InterPro" id="IPR041354">
    <property type="entry name" value="4PPT_N"/>
</dbReference>
<proteinExistence type="inferred from homology"/>
<comment type="catalytic activity">
    <reaction evidence="10">
        <text>apo-[aryl-carrier protein] + CoA = holo-[aryl-carrier protein] + adenosine 3',5'-bisphosphate + H(+)</text>
        <dbReference type="Rhea" id="RHEA:48404"/>
        <dbReference type="Rhea" id="RHEA-COMP:15903"/>
        <dbReference type="Rhea" id="RHEA-COMP:17557"/>
        <dbReference type="ChEBI" id="CHEBI:15378"/>
        <dbReference type="ChEBI" id="CHEBI:29999"/>
        <dbReference type="ChEBI" id="CHEBI:57287"/>
        <dbReference type="ChEBI" id="CHEBI:58343"/>
        <dbReference type="ChEBI" id="CHEBI:64479"/>
    </reaction>
</comment>
<dbReference type="Proteomes" id="UP000518091">
    <property type="component" value="Unassembled WGS sequence"/>
</dbReference>
<accession>A0A7V9W1G8</accession>
<evidence type="ECO:0000256" key="13">
    <source>
        <dbReference type="PIRSR" id="PIRSR603542-2"/>
    </source>
</evidence>
<dbReference type="UniPathway" id="UPA00017"/>
<dbReference type="PANTHER" id="PTHR38096:SF1">
    <property type="entry name" value="ENTEROBACTIN SYNTHASE COMPONENT D"/>
    <property type="match status" value="1"/>
</dbReference>
<evidence type="ECO:0000256" key="6">
    <source>
        <dbReference type="ARBA" id="ARBA00022679"/>
    </source>
</evidence>
<evidence type="ECO:0000256" key="3">
    <source>
        <dbReference type="ARBA" id="ARBA00008342"/>
    </source>
</evidence>
<dbReference type="SUPFAM" id="SSF56214">
    <property type="entry name" value="4'-phosphopantetheinyl transferase"/>
    <property type="match status" value="1"/>
</dbReference>
<keyword evidence="7" id="KW-0259">Enterobactin biosynthesis</keyword>
<feature type="domain" description="4'-phosphopantetheinyl transferase N-terminal" evidence="15">
    <location>
        <begin position="51"/>
        <end position="113"/>
    </location>
</feature>
<feature type="binding site" evidence="12">
    <location>
        <position position="66"/>
    </location>
    <ligand>
        <name>CoA</name>
        <dbReference type="ChEBI" id="CHEBI:57287"/>
    </ligand>
</feature>
<dbReference type="Proteomes" id="UP000814353">
    <property type="component" value="Unassembled WGS sequence"/>
</dbReference>
<comment type="catalytic activity">
    <reaction evidence="11">
        <text>apo-[peptidyl-carrier protein] + CoA = holo-[peptidyl-carrier protein] + adenosine 3',5'-bisphosphate + H(+)</text>
        <dbReference type="Rhea" id="RHEA:46228"/>
        <dbReference type="Rhea" id="RHEA-COMP:11479"/>
        <dbReference type="Rhea" id="RHEA-COMP:11480"/>
        <dbReference type="ChEBI" id="CHEBI:15378"/>
        <dbReference type="ChEBI" id="CHEBI:29999"/>
        <dbReference type="ChEBI" id="CHEBI:57287"/>
        <dbReference type="ChEBI" id="CHEBI:58343"/>
        <dbReference type="ChEBI" id="CHEBI:64479"/>
    </reaction>
</comment>
<dbReference type="GO" id="GO:0009239">
    <property type="term" value="P:enterobactin biosynthetic process"/>
    <property type="evidence" value="ECO:0007669"/>
    <property type="project" value="UniProtKB-UniPathway"/>
</dbReference>
<dbReference type="InterPro" id="IPR003542">
    <property type="entry name" value="Enbac_synth_compD-like"/>
</dbReference>
<feature type="binding site" evidence="13">
    <location>
        <position position="124"/>
    </location>
    <ligand>
        <name>Mg(2+)</name>
        <dbReference type="ChEBI" id="CHEBI:18420"/>
    </ligand>
</feature>
<dbReference type="GO" id="GO:0000287">
    <property type="term" value="F:magnesium ion binding"/>
    <property type="evidence" value="ECO:0007669"/>
    <property type="project" value="InterPro"/>
</dbReference>
<evidence type="ECO:0000256" key="2">
    <source>
        <dbReference type="ARBA" id="ARBA00004993"/>
    </source>
</evidence>
<dbReference type="InterPro" id="IPR008278">
    <property type="entry name" value="4-PPantetheinyl_Trfase_dom"/>
</dbReference>
<evidence type="ECO:0000313" key="17">
    <source>
        <dbReference type="EMBL" id="MCG6660925.1"/>
    </source>
</evidence>
<evidence type="ECO:0000313" key="19">
    <source>
        <dbReference type="Proteomes" id="UP000814353"/>
    </source>
</evidence>
<feature type="domain" description="4'-phosphopantetheinyl transferase" evidence="14">
    <location>
        <begin position="120"/>
        <end position="215"/>
    </location>
</feature>
<evidence type="ECO:0000259" key="14">
    <source>
        <dbReference type="Pfam" id="PF01648"/>
    </source>
</evidence>